<accession>A0ABD2Y829</accession>
<dbReference type="EMBL" id="JBJUIK010000015">
    <property type="protein sequence ID" value="KAL3502871.1"/>
    <property type="molecule type" value="Genomic_DNA"/>
</dbReference>
<name>A0ABD2Y829_9GENT</name>
<dbReference type="AlphaFoldDB" id="A0ABD2Y829"/>
<reference evidence="1 2" key="1">
    <citation type="submission" date="2024-11" db="EMBL/GenBank/DDBJ databases">
        <title>A near-complete genome assembly of Cinchona calisaya.</title>
        <authorList>
            <person name="Lian D.C."/>
            <person name="Zhao X.W."/>
            <person name="Wei L."/>
        </authorList>
    </citation>
    <scope>NUCLEOTIDE SEQUENCE [LARGE SCALE GENOMIC DNA]</scope>
    <source>
        <tissue evidence="1">Nenye</tissue>
    </source>
</reference>
<comment type="caution">
    <text evidence="1">The sequence shown here is derived from an EMBL/GenBank/DDBJ whole genome shotgun (WGS) entry which is preliminary data.</text>
</comment>
<dbReference type="InterPro" id="IPR052343">
    <property type="entry name" value="Retrotransposon-Effector_Assoc"/>
</dbReference>
<dbReference type="PANTHER" id="PTHR46890">
    <property type="entry name" value="NON-LTR RETROLELEMENT REVERSE TRANSCRIPTASE-LIKE PROTEIN-RELATED"/>
    <property type="match status" value="1"/>
</dbReference>
<dbReference type="PANTHER" id="PTHR46890:SF48">
    <property type="entry name" value="RNA-DIRECTED DNA POLYMERASE"/>
    <property type="match status" value="1"/>
</dbReference>
<gene>
    <name evidence="1" type="ORF">ACH5RR_037320</name>
</gene>
<proteinExistence type="predicted"/>
<keyword evidence="2" id="KW-1185">Reference proteome</keyword>
<sequence>MVACKRKRNRISCLQRCDGTWYSSEEDIVAEIAKFYEDLFKSSDCTEFDEVLEGIPFVITASMNEELTKSFKAKEVKEALFSMHPDKAPRPDSMTPFFFQKFWNIIGQDVADTVLSFFHSGFMLKSLNETLITIIPKIDNPINLSNYRPISLCNVKLFPKCF</sequence>
<dbReference type="Proteomes" id="UP001630127">
    <property type="component" value="Unassembled WGS sequence"/>
</dbReference>
<organism evidence="1 2">
    <name type="scientific">Cinchona calisaya</name>
    <dbReference type="NCBI Taxonomy" id="153742"/>
    <lineage>
        <taxon>Eukaryota</taxon>
        <taxon>Viridiplantae</taxon>
        <taxon>Streptophyta</taxon>
        <taxon>Embryophyta</taxon>
        <taxon>Tracheophyta</taxon>
        <taxon>Spermatophyta</taxon>
        <taxon>Magnoliopsida</taxon>
        <taxon>eudicotyledons</taxon>
        <taxon>Gunneridae</taxon>
        <taxon>Pentapetalae</taxon>
        <taxon>asterids</taxon>
        <taxon>lamiids</taxon>
        <taxon>Gentianales</taxon>
        <taxon>Rubiaceae</taxon>
        <taxon>Cinchonoideae</taxon>
        <taxon>Cinchoneae</taxon>
        <taxon>Cinchona</taxon>
    </lineage>
</organism>
<protein>
    <recommendedName>
        <fullName evidence="3">Reverse transcriptase</fullName>
    </recommendedName>
</protein>
<evidence type="ECO:0000313" key="1">
    <source>
        <dbReference type="EMBL" id="KAL3502871.1"/>
    </source>
</evidence>
<evidence type="ECO:0000313" key="2">
    <source>
        <dbReference type="Proteomes" id="UP001630127"/>
    </source>
</evidence>
<evidence type="ECO:0008006" key="3">
    <source>
        <dbReference type="Google" id="ProtNLM"/>
    </source>
</evidence>